<accession>A0A7J8E286</accession>
<comment type="caution">
    <text evidence="1">The sequence shown here is derived from an EMBL/GenBank/DDBJ whole genome shotgun (WGS) entry which is preliminary data.</text>
</comment>
<dbReference type="InParanoid" id="A0A7J8E286"/>
<organism evidence="1 2">
    <name type="scientific">Molossus molossus</name>
    <name type="common">Pallas' mastiff bat</name>
    <name type="synonym">Vespertilio molossus</name>
    <dbReference type="NCBI Taxonomy" id="27622"/>
    <lineage>
        <taxon>Eukaryota</taxon>
        <taxon>Metazoa</taxon>
        <taxon>Chordata</taxon>
        <taxon>Craniata</taxon>
        <taxon>Vertebrata</taxon>
        <taxon>Euteleostomi</taxon>
        <taxon>Mammalia</taxon>
        <taxon>Eutheria</taxon>
        <taxon>Laurasiatheria</taxon>
        <taxon>Chiroptera</taxon>
        <taxon>Yangochiroptera</taxon>
        <taxon>Molossidae</taxon>
        <taxon>Molossus</taxon>
    </lineage>
</organism>
<keyword evidence="2" id="KW-1185">Reference proteome</keyword>
<evidence type="ECO:0000313" key="1">
    <source>
        <dbReference type="EMBL" id="KAF6429627.1"/>
    </source>
</evidence>
<dbReference type="Proteomes" id="UP000550707">
    <property type="component" value="Unassembled WGS sequence"/>
</dbReference>
<dbReference type="EMBL" id="JACASF010000015">
    <property type="protein sequence ID" value="KAF6429627.1"/>
    <property type="molecule type" value="Genomic_DNA"/>
</dbReference>
<gene>
    <name evidence="1" type="ORF">HJG59_008992</name>
</gene>
<evidence type="ECO:0000313" key="2">
    <source>
        <dbReference type="Proteomes" id="UP000550707"/>
    </source>
</evidence>
<proteinExistence type="predicted"/>
<dbReference type="AlphaFoldDB" id="A0A7J8E286"/>
<protein>
    <submittedName>
        <fullName evidence="1">Uncharacterized protein</fullName>
    </submittedName>
</protein>
<sequence length="168" mass="18233">MGGKRGDICKTFNNKKIYISYTKRTQLAPSPLSLFCLCLVPTLPLKATEQFSDSPWATGVYRAQGPTLPISIQGLSLAPSTPEALFFLPSGSPTLQPPHSRLPGFLLSAWKPYLCTLKHISHVTSSKKPTQIPSIGCDLSFEHFISPCPVTLVCGHTLNSHCVPSKPT</sequence>
<reference evidence="1 2" key="1">
    <citation type="journal article" date="2020" name="Nature">
        <title>Six reference-quality genomes reveal evolution of bat adaptations.</title>
        <authorList>
            <person name="Jebb D."/>
            <person name="Huang Z."/>
            <person name="Pippel M."/>
            <person name="Hughes G.M."/>
            <person name="Lavrichenko K."/>
            <person name="Devanna P."/>
            <person name="Winkler S."/>
            <person name="Jermiin L.S."/>
            <person name="Skirmuntt E.C."/>
            <person name="Katzourakis A."/>
            <person name="Burkitt-Gray L."/>
            <person name="Ray D.A."/>
            <person name="Sullivan K.A.M."/>
            <person name="Roscito J.G."/>
            <person name="Kirilenko B.M."/>
            <person name="Davalos L.M."/>
            <person name="Corthals A.P."/>
            <person name="Power M.L."/>
            <person name="Jones G."/>
            <person name="Ransome R.D."/>
            <person name="Dechmann D.K.N."/>
            <person name="Locatelli A.G."/>
            <person name="Puechmaille S.J."/>
            <person name="Fedrigo O."/>
            <person name="Jarvis E.D."/>
            <person name="Hiller M."/>
            <person name="Vernes S.C."/>
            <person name="Myers E.W."/>
            <person name="Teeling E.C."/>
        </authorList>
    </citation>
    <scope>NUCLEOTIDE SEQUENCE [LARGE SCALE GENOMIC DNA]</scope>
    <source>
        <strain evidence="1">MMolMol1</strain>
        <tissue evidence="1">Muscle</tissue>
    </source>
</reference>
<name>A0A7J8E286_MOLMO</name>